<name>A0A4R3QH47_9HYPH</name>
<dbReference type="InterPro" id="IPR018330">
    <property type="entry name" value="RecT_fam"/>
</dbReference>
<evidence type="ECO:0000256" key="1">
    <source>
        <dbReference type="SAM" id="MobiDB-lite"/>
    </source>
</evidence>
<reference evidence="2 3" key="1">
    <citation type="submission" date="2019-03" db="EMBL/GenBank/DDBJ databases">
        <title>Genomic Encyclopedia of Type Strains, Phase IV (KMG-V): Genome sequencing to study the core and pangenomes of soil and plant-associated prokaryotes.</title>
        <authorList>
            <person name="Whitman W."/>
        </authorList>
    </citation>
    <scope>NUCLEOTIDE SEQUENCE [LARGE SCALE GENOMIC DNA]</scope>
    <source>
        <strain evidence="2 3">Gr42</strain>
    </source>
</reference>
<accession>A0A4R3QH47</accession>
<organism evidence="2 3">
    <name type="scientific">Rhizobium azibense</name>
    <dbReference type="NCBI Taxonomy" id="1136135"/>
    <lineage>
        <taxon>Bacteria</taxon>
        <taxon>Pseudomonadati</taxon>
        <taxon>Pseudomonadota</taxon>
        <taxon>Alphaproteobacteria</taxon>
        <taxon>Hyphomicrobiales</taxon>
        <taxon>Rhizobiaceae</taxon>
        <taxon>Rhizobium/Agrobacterium group</taxon>
        <taxon>Rhizobium</taxon>
    </lineage>
</organism>
<comment type="caution">
    <text evidence="2">The sequence shown here is derived from an EMBL/GenBank/DDBJ whole genome shotgun (WGS) entry which is preliminary data.</text>
</comment>
<dbReference type="GO" id="GO:0006259">
    <property type="term" value="P:DNA metabolic process"/>
    <property type="evidence" value="ECO:0007669"/>
    <property type="project" value="InterPro"/>
</dbReference>
<gene>
    <name evidence="2" type="ORF">EV130_112251</name>
</gene>
<sequence length="336" mass="36958">MKPPEPTIGDNSETVDEAETLKDQIAAALAGVEAYDKISNDKTAAKALSLRNRLSPTPITDCDDGRKVQHGAEGFRGHGPLHRHAANHTNEQFAALMMVAKEYDLNPLLKEIYAFPAKGGGIVPIVSIDGWVNLVNSHPACDGFEFEFEHAEDGTLISCTCRMYRKDRGRPVSVTEYLNECIRSTDPWKMKHRMLRHKAMIQAARYAFGFSGIYDEDEGSKIAEIKDITPPKPPVPPAPPEEKVLDCDIIEADAVIENERPAGAIDPREDANGADFDPTEFFQALEAEMAEANTVEDVEEVWTARDPMAVFDGDDVNQGIAKAIKNRRLKEIGGAA</sequence>
<dbReference type="EMBL" id="SMBJ01000012">
    <property type="protein sequence ID" value="TCU20871.1"/>
    <property type="molecule type" value="Genomic_DNA"/>
</dbReference>
<proteinExistence type="predicted"/>
<dbReference type="GO" id="GO:0003677">
    <property type="term" value="F:DNA binding"/>
    <property type="evidence" value="ECO:0007669"/>
    <property type="project" value="InterPro"/>
</dbReference>
<protein>
    <submittedName>
        <fullName evidence="2">Phage recombination protein Bet</fullName>
    </submittedName>
</protein>
<dbReference type="Pfam" id="PF03837">
    <property type="entry name" value="RecT"/>
    <property type="match status" value="1"/>
</dbReference>
<feature type="region of interest" description="Disordered" evidence="1">
    <location>
        <begin position="60"/>
        <end position="80"/>
    </location>
</feature>
<dbReference type="RefSeq" id="WP_245520130.1">
    <property type="nucleotide sequence ID" value="NZ_SMBJ01000012.1"/>
</dbReference>
<keyword evidence="3" id="KW-1185">Reference proteome</keyword>
<evidence type="ECO:0000313" key="3">
    <source>
        <dbReference type="Proteomes" id="UP000295547"/>
    </source>
</evidence>
<dbReference type="Proteomes" id="UP000295547">
    <property type="component" value="Unassembled WGS sequence"/>
</dbReference>
<evidence type="ECO:0000313" key="2">
    <source>
        <dbReference type="EMBL" id="TCU20871.1"/>
    </source>
</evidence>
<dbReference type="AlphaFoldDB" id="A0A4R3QH47"/>